<feature type="region of interest" description="Disordered" evidence="1">
    <location>
        <begin position="168"/>
        <end position="224"/>
    </location>
</feature>
<proteinExistence type="predicted"/>
<feature type="region of interest" description="Disordered" evidence="1">
    <location>
        <begin position="459"/>
        <end position="534"/>
    </location>
</feature>
<dbReference type="GeneID" id="19111180"/>
<evidence type="ECO:0000313" key="2">
    <source>
        <dbReference type="EMBL" id="EMC99874.1"/>
    </source>
</evidence>
<sequence>MSAVSHGDRESVTTGLKRTASNASMSSSEEITVRPRSSTTSDQSSSGALLNRRHNTLIVDAIDKPMKLCSVTNGMLTIKLSKEQSAKLLTPRQATTDRNVDLNGDVDDTDGRNARGTYSRSYKESHPEIDWVHRGQGRYLPADQIKKEPGLVPERRSSRVQQVELINDDKAIKVEPNEPGTAPPAKRQRTAYNSSSHSATDSTPQYGLRQRSVTMQSPSASELRSARLARRTLPSIEMTTPLRSSSLRKVWSVEDDDTAEEESDDNALTDAALDLASGRGEPTYKIGYVKAHPEEVFHHTGNGWYRRGPRPAIKPKEALTIKAEINEERQAQRRLSSRLSDGPAKPRAQQSIHKTDLHNWPGAEFHHKGNGWYKPGPDPRGVRASIWVPDPTDADARDSGVNDFDADSDHAGDDDSQDDFDGHAKANGTVDRSYVDAHPEIDFVHRGNGRFMRKSDVEMAKTRATGSATPVREHRKSLSAPEKEPTYTREYIFSHPDEDFYHTGNGRYKRGPKPDTAPANEDNESDESEREDDVEEVLLFSKEYVDAHPGEVFHHRGQGRYGRGPRVSAVRASTAANDDGDDEDEGDATARYDTAYVNAHPEQTFHHKGQGRWARGLPPPGSHNKIAIRGPGAKGNSIRPSEELEVPKNAPELTALVLKVDGPDKFPTLEWHYRGGGKWGRLTKQQYEEMFEAPSPKHRDMLIDKSALTTNVPKRGKKQTDGPNVQLARGTDVVTKHTAKLRASVDVANVGLAAHRKRKHMAERRASDRSPGAANVTESQARPQARQPAAKPRMLTEQEDPLDEVLPPIFKAKGWSPPPMLEGEEDPMDRQMRHVFPAYNYDMVLESMTKFDPVQRRIEKLKKIAANAANFLKTIQGEYLALDKYTAPYAKVPRKPAKGGSVPLPQDTFEDMKEADLYDYQFDPRRIGNQDPDAQKIVRDAEGRELRKRARRAGVEPTDTVPGWHFGEAELAGKRQSRQPNRFDGVIEEPARKRARITVTGVDGAESVASSRGATPANGYDPNEFKPPTSGRWAGHVPKRIQQLRAGSELSLGSSVEAADAGGVKKGRPLGSKNLRKRRDAGVSKGQREKKTTAELEELRVRMENGEDVYNEESESEDEEGEELEEDEEKVPRMPMVTGPDGFLYPA</sequence>
<dbReference type="OMA" id="DPHETAV"/>
<dbReference type="Proteomes" id="UP000011761">
    <property type="component" value="Unassembled WGS sequence"/>
</dbReference>
<accession>M2NKA9</accession>
<feature type="compositionally biased region" description="Polar residues" evidence="1">
    <location>
        <begin position="190"/>
        <end position="216"/>
    </location>
</feature>
<feature type="region of interest" description="Disordered" evidence="1">
    <location>
        <begin position="383"/>
        <end position="427"/>
    </location>
</feature>
<dbReference type="HOGENOM" id="CLU_287602_0_0_1"/>
<dbReference type="AlphaFoldDB" id="M2NKA9"/>
<feature type="region of interest" description="Disordered" evidence="1">
    <location>
        <begin position="1048"/>
        <end position="1147"/>
    </location>
</feature>
<dbReference type="EMBL" id="KB445551">
    <property type="protein sequence ID" value="EMC99874.1"/>
    <property type="molecule type" value="Genomic_DNA"/>
</dbReference>
<feature type="compositionally biased region" description="Acidic residues" evidence="1">
    <location>
        <begin position="578"/>
        <end position="587"/>
    </location>
</feature>
<reference evidence="2 3" key="1">
    <citation type="journal article" date="2012" name="PLoS Pathog.">
        <title>Diverse lifestyles and strategies of plant pathogenesis encoded in the genomes of eighteen Dothideomycetes fungi.</title>
        <authorList>
            <person name="Ohm R.A."/>
            <person name="Feau N."/>
            <person name="Henrissat B."/>
            <person name="Schoch C.L."/>
            <person name="Horwitz B.A."/>
            <person name="Barry K.W."/>
            <person name="Condon B.J."/>
            <person name="Copeland A.C."/>
            <person name="Dhillon B."/>
            <person name="Glaser F."/>
            <person name="Hesse C.N."/>
            <person name="Kosti I."/>
            <person name="LaButti K."/>
            <person name="Lindquist E.A."/>
            <person name="Lucas S."/>
            <person name="Salamov A.A."/>
            <person name="Bradshaw R.E."/>
            <person name="Ciuffetti L."/>
            <person name="Hamelin R.C."/>
            <person name="Kema G.H.J."/>
            <person name="Lawrence C."/>
            <person name="Scott J.A."/>
            <person name="Spatafora J.W."/>
            <person name="Turgeon B.G."/>
            <person name="de Wit P.J.G.M."/>
            <person name="Zhong S."/>
            <person name="Goodwin S.B."/>
            <person name="Grigoriev I.V."/>
        </authorList>
    </citation>
    <scope>NUCLEOTIDE SEQUENCE [LARGE SCALE GENOMIC DNA]</scope>
    <source>
        <strain evidence="2 3">UAMH 10762</strain>
    </source>
</reference>
<evidence type="ECO:0000313" key="3">
    <source>
        <dbReference type="Proteomes" id="UP000011761"/>
    </source>
</evidence>
<feature type="region of interest" description="Disordered" evidence="1">
    <location>
        <begin position="754"/>
        <end position="799"/>
    </location>
</feature>
<feature type="compositionally biased region" description="Acidic residues" evidence="1">
    <location>
        <begin position="521"/>
        <end position="534"/>
    </location>
</feature>
<feature type="region of interest" description="Disordered" evidence="1">
    <location>
        <begin position="553"/>
        <end position="587"/>
    </location>
</feature>
<protein>
    <submittedName>
        <fullName evidence="2">Uncharacterized protein</fullName>
    </submittedName>
</protein>
<name>M2NKA9_BAUPA</name>
<feature type="compositionally biased region" description="Basic and acidic residues" evidence="1">
    <location>
        <begin position="1"/>
        <end position="11"/>
    </location>
</feature>
<feature type="region of interest" description="Disordered" evidence="1">
    <location>
        <begin position="1"/>
        <end position="48"/>
    </location>
</feature>
<gene>
    <name evidence="2" type="ORF">BAUCODRAFT_30285</name>
</gene>
<feature type="compositionally biased region" description="Acidic residues" evidence="1">
    <location>
        <begin position="1106"/>
        <end position="1129"/>
    </location>
</feature>
<feature type="region of interest" description="Disordered" evidence="1">
    <location>
        <begin position="98"/>
        <end position="121"/>
    </location>
</feature>
<dbReference type="RefSeq" id="XP_007672996.1">
    <property type="nucleotide sequence ID" value="XM_007674806.1"/>
</dbReference>
<dbReference type="eggNOG" id="ENOG502S2DX">
    <property type="taxonomic scope" value="Eukaryota"/>
</dbReference>
<dbReference type="KEGG" id="bcom:BAUCODRAFT_30285"/>
<feature type="compositionally biased region" description="Low complexity" evidence="1">
    <location>
        <begin position="780"/>
        <end position="793"/>
    </location>
</feature>
<keyword evidence="3" id="KW-1185">Reference proteome</keyword>
<dbReference type="STRING" id="717646.M2NKA9"/>
<feature type="compositionally biased region" description="Basic and acidic residues" evidence="1">
    <location>
        <begin position="1080"/>
        <end position="1105"/>
    </location>
</feature>
<dbReference type="OrthoDB" id="4115400at2759"/>
<feature type="compositionally biased region" description="Polar residues" evidence="1">
    <location>
        <begin position="12"/>
        <end position="30"/>
    </location>
</feature>
<organism evidence="2 3">
    <name type="scientific">Baudoinia panamericana (strain UAMH 10762)</name>
    <name type="common">Angels' share fungus</name>
    <name type="synonym">Baudoinia compniacensis (strain UAMH 10762)</name>
    <dbReference type="NCBI Taxonomy" id="717646"/>
    <lineage>
        <taxon>Eukaryota</taxon>
        <taxon>Fungi</taxon>
        <taxon>Dikarya</taxon>
        <taxon>Ascomycota</taxon>
        <taxon>Pezizomycotina</taxon>
        <taxon>Dothideomycetes</taxon>
        <taxon>Dothideomycetidae</taxon>
        <taxon>Mycosphaerellales</taxon>
        <taxon>Teratosphaeriaceae</taxon>
        <taxon>Baudoinia</taxon>
    </lineage>
</organism>
<feature type="compositionally biased region" description="Low complexity" evidence="1">
    <location>
        <begin position="37"/>
        <end position="46"/>
    </location>
</feature>
<feature type="region of interest" description="Disordered" evidence="1">
    <location>
        <begin position="329"/>
        <end position="352"/>
    </location>
</feature>
<evidence type="ECO:0000256" key="1">
    <source>
        <dbReference type="SAM" id="MobiDB-lite"/>
    </source>
</evidence>
<feature type="region of interest" description="Disordered" evidence="1">
    <location>
        <begin position="1002"/>
        <end position="1022"/>
    </location>
</feature>